<keyword evidence="4" id="KW-1185">Reference proteome</keyword>
<evidence type="ECO:0000313" key="3">
    <source>
        <dbReference type="EMBL" id="GGI96718.1"/>
    </source>
</evidence>
<reference evidence="3" key="2">
    <citation type="submission" date="2020-09" db="EMBL/GenBank/DDBJ databases">
        <authorList>
            <person name="Sun Q."/>
            <person name="Ohkuma M."/>
        </authorList>
    </citation>
    <scope>NUCLEOTIDE SEQUENCE</scope>
    <source>
        <strain evidence="3">JCM 14359</strain>
    </source>
</reference>
<protein>
    <submittedName>
        <fullName evidence="3">Uncharacterized protein</fullName>
    </submittedName>
</protein>
<comment type="caution">
    <text evidence="3">The sequence shown here is derived from an EMBL/GenBank/DDBJ whole genome shotgun (WGS) entry which is preliminary data.</text>
</comment>
<proteinExistence type="predicted"/>
<feature type="transmembrane region" description="Helical" evidence="2">
    <location>
        <begin position="306"/>
        <end position="332"/>
    </location>
</feature>
<reference evidence="3" key="1">
    <citation type="journal article" date="2014" name="Int. J. Syst. Evol. Microbiol.">
        <title>Complete genome sequence of Corynebacterium casei LMG S-19264T (=DSM 44701T), isolated from a smear-ripened cheese.</title>
        <authorList>
            <consortium name="US DOE Joint Genome Institute (JGI-PGF)"/>
            <person name="Walter F."/>
            <person name="Albersmeier A."/>
            <person name="Kalinowski J."/>
            <person name="Ruckert C."/>
        </authorList>
    </citation>
    <scope>NUCLEOTIDE SEQUENCE</scope>
    <source>
        <strain evidence="3">JCM 14359</strain>
    </source>
</reference>
<keyword evidence="2" id="KW-1133">Transmembrane helix</keyword>
<organism evidence="3 4">
    <name type="scientific">Halobellus salinus</name>
    <dbReference type="NCBI Taxonomy" id="931585"/>
    <lineage>
        <taxon>Archaea</taxon>
        <taxon>Methanobacteriati</taxon>
        <taxon>Methanobacteriota</taxon>
        <taxon>Stenosarchaea group</taxon>
        <taxon>Halobacteria</taxon>
        <taxon>Halobacteriales</taxon>
        <taxon>Haloferacaceae</taxon>
        <taxon>Halobellus</taxon>
    </lineage>
</organism>
<keyword evidence="2" id="KW-0812">Transmembrane</keyword>
<accession>A0A830EPB5</accession>
<evidence type="ECO:0000256" key="2">
    <source>
        <dbReference type="SAM" id="Phobius"/>
    </source>
</evidence>
<feature type="region of interest" description="Disordered" evidence="1">
    <location>
        <begin position="25"/>
        <end position="44"/>
    </location>
</feature>
<gene>
    <name evidence="3" type="ORF">GCM10008995_03410</name>
</gene>
<keyword evidence="2" id="KW-0472">Membrane</keyword>
<feature type="compositionally biased region" description="Low complexity" evidence="1">
    <location>
        <begin position="25"/>
        <end position="35"/>
    </location>
</feature>
<dbReference type="Proteomes" id="UP000653099">
    <property type="component" value="Unassembled WGS sequence"/>
</dbReference>
<dbReference type="OrthoDB" id="177142at2157"/>
<name>A0A830EPB5_9EURY</name>
<dbReference type="AlphaFoldDB" id="A0A830EPB5"/>
<evidence type="ECO:0000256" key="1">
    <source>
        <dbReference type="SAM" id="MobiDB-lite"/>
    </source>
</evidence>
<dbReference type="RefSeq" id="WP_188785646.1">
    <property type="nucleotide sequence ID" value="NZ_BMOC01000001.1"/>
</dbReference>
<sequence length="364" mass="38165">MKGTLLRMVVVVCVVTSTAGVAAATSGAQGSTADAPDGTPPADLDAASAHADVDIDVEEPQTGDDFLAAFRRLSGQESLSAYSELEVIRTQAVVAVQSGSFDDADRERMRGVLRTLVRFDAAYAAAQNDSLTTSFESATATREAVSGLDSSGSTVYSSLASVALDRFFRSLGERFEQRSRADGISTPEQIDALQRAGEAYRLGGSSERFAEVSVEAEQLESAWARDSQEINESMAATQSFLDRCGATCGSPVNAVSTHTLGVFGLYTDARAASSASSDAVRIAEANNLGDRTTELQTVASDASDTLLSLAIGSALLLFAYAFVLAIPTMIVASRMSAWARDRRAASVGSVLSAMPREVYTDGGE</sequence>
<dbReference type="EMBL" id="BMOC01000001">
    <property type="protein sequence ID" value="GGI96718.1"/>
    <property type="molecule type" value="Genomic_DNA"/>
</dbReference>
<evidence type="ECO:0000313" key="4">
    <source>
        <dbReference type="Proteomes" id="UP000653099"/>
    </source>
</evidence>